<evidence type="ECO:0000313" key="2">
    <source>
        <dbReference type="EMBL" id="KAK1118783.1"/>
    </source>
</evidence>
<dbReference type="AlphaFoldDB" id="A0AA40FGU8"/>
<feature type="region of interest" description="Disordered" evidence="1">
    <location>
        <begin position="1"/>
        <end position="22"/>
    </location>
</feature>
<protein>
    <submittedName>
        <fullName evidence="2">Uncharacterized protein</fullName>
    </submittedName>
</protein>
<comment type="caution">
    <text evidence="2">The sequence shown here is derived from an EMBL/GenBank/DDBJ whole genome shotgun (WGS) entry which is preliminary data.</text>
</comment>
<proteinExistence type="predicted"/>
<evidence type="ECO:0000256" key="1">
    <source>
        <dbReference type="SAM" id="MobiDB-lite"/>
    </source>
</evidence>
<accession>A0AA40FGU8</accession>
<name>A0AA40FGU8_9HYME</name>
<evidence type="ECO:0000313" key="3">
    <source>
        <dbReference type="Proteomes" id="UP001177670"/>
    </source>
</evidence>
<organism evidence="2 3">
    <name type="scientific">Melipona bicolor</name>
    <dbReference type="NCBI Taxonomy" id="60889"/>
    <lineage>
        <taxon>Eukaryota</taxon>
        <taxon>Metazoa</taxon>
        <taxon>Ecdysozoa</taxon>
        <taxon>Arthropoda</taxon>
        <taxon>Hexapoda</taxon>
        <taxon>Insecta</taxon>
        <taxon>Pterygota</taxon>
        <taxon>Neoptera</taxon>
        <taxon>Endopterygota</taxon>
        <taxon>Hymenoptera</taxon>
        <taxon>Apocrita</taxon>
        <taxon>Aculeata</taxon>
        <taxon>Apoidea</taxon>
        <taxon>Anthophila</taxon>
        <taxon>Apidae</taxon>
        <taxon>Melipona</taxon>
    </lineage>
</organism>
<sequence>MLESKQRSRRHELQLESNSNRPRLNSRAWLELRGARGPRRYMWPVARHPVVTSQSVSGQDETRGAGGGTAGGKKLLEGWLNVPNVNYASGVPQCSAGAQVKKFSFGSRPTSSPPASSLDYGTTDTTERSDTERTKETTPPSSFHRWKPRPLSALRGLTFSKQQDTVV</sequence>
<dbReference type="EMBL" id="JAHYIQ010000041">
    <property type="protein sequence ID" value="KAK1118783.1"/>
    <property type="molecule type" value="Genomic_DNA"/>
</dbReference>
<dbReference type="Proteomes" id="UP001177670">
    <property type="component" value="Unassembled WGS sequence"/>
</dbReference>
<reference evidence="2" key="1">
    <citation type="submission" date="2021-10" db="EMBL/GenBank/DDBJ databases">
        <title>Melipona bicolor Genome sequencing and assembly.</title>
        <authorList>
            <person name="Araujo N.S."/>
            <person name="Arias M.C."/>
        </authorList>
    </citation>
    <scope>NUCLEOTIDE SEQUENCE</scope>
    <source>
        <strain evidence="2">USP_2M_L1-L4_2017</strain>
        <tissue evidence="2">Whole body</tissue>
    </source>
</reference>
<gene>
    <name evidence="2" type="ORF">K0M31_014783</name>
</gene>
<feature type="compositionally biased region" description="Basic and acidic residues" evidence="1">
    <location>
        <begin position="1"/>
        <end position="14"/>
    </location>
</feature>
<feature type="region of interest" description="Disordered" evidence="1">
    <location>
        <begin position="51"/>
        <end position="75"/>
    </location>
</feature>
<keyword evidence="3" id="KW-1185">Reference proteome</keyword>
<feature type="compositionally biased region" description="Basic and acidic residues" evidence="1">
    <location>
        <begin position="125"/>
        <end position="136"/>
    </location>
</feature>
<feature type="region of interest" description="Disordered" evidence="1">
    <location>
        <begin position="103"/>
        <end position="167"/>
    </location>
</feature>